<evidence type="ECO:0000256" key="1">
    <source>
        <dbReference type="ARBA" id="ARBA00035012"/>
    </source>
</evidence>
<dbReference type="InterPro" id="IPR012337">
    <property type="entry name" value="RNaseH-like_sf"/>
</dbReference>
<comment type="caution">
    <text evidence="4">The sequence shown here is derived from an EMBL/GenBank/DDBJ whole genome shotgun (WGS) entry which is preliminary data.</text>
</comment>
<dbReference type="RefSeq" id="WP_184303179.1">
    <property type="nucleotide sequence ID" value="NZ_JACHXU010000003.1"/>
</dbReference>
<evidence type="ECO:0000259" key="3">
    <source>
        <dbReference type="PROSITE" id="PS50822"/>
    </source>
</evidence>
<dbReference type="SMART" id="SM00950">
    <property type="entry name" value="Piwi"/>
    <property type="match status" value="1"/>
</dbReference>
<dbReference type="InterPro" id="IPR036397">
    <property type="entry name" value="RNaseH_sf"/>
</dbReference>
<reference evidence="4 5" key="1">
    <citation type="submission" date="2020-08" db="EMBL/GenBank/DDBJ databases">
        <title>Genomic Encyclopedia of Type Strains, Phase III (KMG-III): the genomes of soil and plant-associated and newly described type strains.</title>
        <authorList>
            <person name="Whitman W."/>
        </authorList>
    </citation>
    <scope>NUCLEOTIDE SEQUENCE [LARGE SCALE GENOMIC DNA]</scope>
    <source>
        <strain evidence="4 5">CECT 8075</strain>
    </source>
</reference>
<dbReference type="PROSITE" id="PS50822">
    <property type="entry name" value="PIWI"/>
    <property type="match status" value="1"/>
</dbReference>
<dbReference type="AlphaFoldDB" id="A0A7W5H3Q2"/>
<protein>
    <recommendedName>
        <fullName evidence="2">Protein argonaute</fullName>
    </recommendedName>
</protein>
<dbReference type="GO" id="GO:0003676">
    <property type="term" value="F:nucleic acid binding"/>
    <property type="evidence" value="ECO:0007669"/>
    <property type="project" value="InterPro"/>
</dbReference>
<organism evidence="4 5">
    <name type="scientific">Aporhodopirellula rubra</name>
    <dbReference type="NCBI Taxonomy" id="980271"/>
    <lineage>
        <taxon>Bacteria</taxon>
        <taxon>Pseudomonadati</taxon>
        <taxon>Planctomycetota</taxon>
        <taxon>Planctomycetia</taxon>
        <taxon>Pirellulales</taxon>
        <taxon>Pirellulaceae</taxon>
        <taxon>Aporhodopirellula</taxon>
    </lineage>
</organism>
<dbReference type="EMBL" id="JACHXU010000003">
    <property type="protein sequence ID" value="MBB3205522.1"/>
    <property type="molecule type" value="Genomic_DNA"/>
</dbReference>
<dbReference type="SUPFAM" id="SSF53098">
    <property type="entry name" value="Ribonuclease H-like"/>
    <property type="match status" value="1"/>
</dbReference>
<keyword evidence="5" id="KW-1185">Reference proteome</keyword>
<dbReference type="CDD" id="cd04659">
    <property type="entry name" value="Piwi_piwi-like_ProArk"/>
    <property type="match status" value="1"/>
</dbReference>
<proteinExistence type="inferred from homology"/>
<dbReference type="Gene3D" id="3.30.420.10">
    <property type="entry name" value="Ribonuclease H-like superfamily/Ribonuclease H"/>
    <property type="match status" value="1"/>
</dbReference>
<evidence type="ECO:0000256" key="2">
    <source>
        <dbReference type="ARBA" id="ARBA00035032"/>
    </source>
</evidence>
<evidence type="ECO:0000313" key="4">
    <source>
        <dbReference type="EMBL" id="MBB3205522.1"/>
    </source>
</evidence>
<evidence type="ECO:0000313" key="5">
    <source>
        <dbReference type="Proteomes" id="UP000536179"/>
    </source>
</evidence>
<dbReference type="Proteomes" id="UP000536179">
    <property type="component" value="Unassembled WGS sequence"/>
</dbReference>
<feature type="domain" description="Piwi" evidence="3">
    <location>
        <begin position="423"/>
        <end position="465"/>
    </location>
</feature>
<dbReference type="Gene3D" id="3.40.50.2300">
    <property type="match status" value="1"/>
</dbReference>
<sequence length="477" mass="53731">MSASQLPSHQWLSESELVFDPVNEDARHIHPLQGLIEFGPYSQVLMSDTFRPIRVAFIVPNGMKKRAGQLLREFQEPAKPDERKNYLPEFPGFESVFRTKIEVAPKGIHVELDASLDEKIQNAAEPHSVLASELSTQLAHLQSNRSQFDVVFILLSKSWKRAFRSEEADGFDLHHYLKAISATRGVPIQLLNEDRVFDYACRCSVAWRLAIALYAKAGGIPWKVAGADPNTAHVGISYAMRKTAAGQQFTSCCSQVFSADGTGLEFLAFDVDGVDYVSRNNPFLTRAEMRRVMARTMSLYQRQHAGQLPARLVVHKSTHFTAPEVDGCFDACGAVKDIELIQVQRDTSWRGVQINRDASNPKKGLPARYPCKRGSFLQIDDRASLLWTQGNVPMPGGRDYFKEGKGIPSPLLLQRFAGHGPFDRVCREILGLTKMNWNNDGLYDQLPVTLHYANLLAQTLSKMSRLDNRPYQFRFFI</sequence>
<comment type="similarity">
    <text evidence="1">Belongs to the argonaute family. Long pAgo subfamily.</text>
</comment>
<gene>
    <name evidence="4" type="ORF">FHS27_001322</name>
</gene>
<name>A0A7W5H3Q2_9BACT</name>
<accession>A0A7W5H3Q2</accession>
<dbReference type="InterPro" id="IPR003165">
    <property type="entry name" value="Piwi"/>
</dbReference>